<dbReference type="InterPro" id="IPR004089">
    <property type="entry name" value="MCPsignal_dom"/>
</dbReference>
<evidence type="ECO:0000256" key="1">
    <source>
        <dbReference type="ARBA" id="ARBA00004651"/>
    </source>
</evidence>
<dbReference type="PATRIC" id="fig|29290.4.peg.3015"/>
<evidence type="ECO:0000256" key="2">
    <source>
        <dbReference type="ARBA" id="ARBA00022475"/>
    </source>
</evidence>
<dbReference type="Proteomes" id="UP000033423">
    <property type="component" value="Unassembled WGS sequence"/>
</dbReference>
<dbReference type="Pfam" id="PF00672">
    <property type="entry name" value="HAMP"/>
    <property type="match status" value="1"/>
</dbReference>
<dbReference type="Gene3D" id="1.10.287.950">
    <property type="entry name" value="Methyl-accepting chemotaxis protein"/>
    <property type="match status" value="1"/>
</dbReference>
<dbReference type="GO" id="GO:0006935">
    <property type="term" value="P:chemotaxis"/>
    <property type="evidence" value="ECO:0007669"/>
    <property type="project" value="InterPro"/>
</dbReference>
<comment type="similarity">
    <text evidence="7">Belongs to the methyl-accepting chemotaxis (MCP) protein family.</text>
</comment>
<feature type="transmembrane region" description="Helical" evidence="9">
    <location>
        <begin position="12"/>
        <end position="35"/>
    </location>
</feature>
<keyword evidence="13" id="KW-1185">Reference proteome</keyword>
<dbReference type="Pfam" id="PF17200">
    <property type="entry name" value="sCache_2"/>
    <property type="match status" value="1"/>
</dbReference>
<feature type="domain" description="Methyl-accepting transducer" evidence="10">
    <location>
        <begin position="273"/>
        <end position="509"/>
    </location>
</feature>
<keyword evidence="6 8" id="KW-0807">Transducer</keyword>
<proteinExistence type="inferred from homology"/>
<keyword evidence="3 9" id="KW-0812">Transmembrane</keyword>
<evidence type="ECO:0000259" key="11">
    <source>
        <dbReference type="PROSITE" id="PS50885"/>
    </source>
</evidence>
<evidence type="ECO:0000256" key="6">
    <source>
        <dbReference type="ARBA" id="ARBA00023224"/>
    </source>
</evidence>
<dbReference type="CDD" id="cd11386">
    <property type="entry name" value="MCP_signal"/>
    <property type="match status" value="1"/>
</dbReference>
<evidence type="ECO:0000313" key="13">
    <source>
        <dbReference type="Proteomes" id="UP000033423"/>
    </source>
</evidence>
<organism evidence="12 13">
    <name type="scientific">Candidatus Magnetobacterium bavaricum</name>
    <dbReference type="NCBI Taxonomy" id="29290"/>
    <lineage>
        <taxon>Bacteria</taxon>
        <taxon>Pseudomonadati</taxon>
        <taxon>Nitrospirota</taxon>
        <taxon>Thermodesulfovibrionia</taxon>
        <taxon>Thermodesulfovibrionales</taxon>
        <taxon>Candidatus Magnetobacteriaceae</taxon>
        <taxon>Candidatus Magnetobacterium</taxon>
    </lineage>
</organism>
<evidence type="ECO:0000256" key="7">
    <source>
        <dbReference type="ARBA" id="ARBA00029447"/>
    </source>
</evidence>
<comment type="subcellular location">
    <subcellularLocation>
        <location evidence="1">Cell membrane</location>
        <topology evidence="1">Multi-pass membrane protein</topology>
    </subcellularLocation>
</comment>
<dbReference type="SMART" id="SM00304">
    <property type="entry name" value="HAMP"/>
    <property type="match status" value="1"/>
</dbReference>
<dbReference type="EMBL" id="LACI01000975">
    <property type="protein sequence ID" value="KJU85548.1"/>
    <property type="molecule type" value="Genomic_DNA"/>
</dbReference>
<dbReference type="PROSITE" id="PS50111">
    <property type="entry name" value="CHEMOTAXIS_TRANSDUC_2"/>
    <property type="match status" value="1"/>
</dbReference>
<dbReference type="FunFam" id="1.10.287.950:FF:000001">
    <property type="entry name" value="Methyl-accepting chemotaxis sensory transducer"/>
    <property type="match status" value="1"/>
</dbReference>
<keyword evidence="2" id="KW-1003">Cell membrane</keyword>
<gene>
    <name evidence="12" type="ORF">MBAV_002260</name>
</gene>
<dbReference type="PANTHER" id="PTHR32089:SF112">
    <property type="entry name" value="LYSOZYME-LIKE PROTEIN-RELATED"/>
    <property type="match status" value="1"/>
</dbReference>
<feature type="transmembrane region" description="Helical" evidence="9">
    <location>
        <begin position="196"/>
        <end position="214"/>
    </location>
</feature>
<dbReference type="Gene3D" id="3.30.450.20">
    <property type="entry name" value="PAS domain"/>
    <property type="match status" value="1"/>
</dbReference>
<dbReference type="GO" id="GO:0007165">
    <property type="term" value="P:signal transduction"/>
    <property type="evidence" value="ECO:0007669"/>
    <property type="project" value="UniProtKB-KW"/>
</dbReference>
<dbReference type="CDD" id="cd06225">
    <property type="entry name" value="HAMP"/>
    <property type="match status" value="1"/>
</dbReference>
<comment type="caution">
    <text evidence="12">The sequence shown here is derived from an EMBL/GenBank/DDBJ whole genome shotgun (WGS) entry which is preliminary data.</text>
</comment>
<dbReference type="SMART" id="SM00283">
    <property type="entry name" value="MA"/>
    <property type="match status" value="1"/>
</dbReference>
<name>A0A0F3GXW7_9BACT</name>
<dbReference type="PRINTS" id="PR00260">
    <property type="entry name" value="CHEMTRNSDUCR"/>
</dbReference>
<evidence type="ECO:0000256" key="3">
    <source>
        <dbReference type="ARBA" id="ARBA00022692"/>
    </source>
</evidence>
<evidence type="ECO:0000256" key="5">
    <source>
        <dbReference type="ARBA" id="ARBA00023136"/>
    </source>
</evidence>
<dbReference type="PANTHER" id="PTHR32089">
    <property type="entry name" value="METHYL-ACCEPTING CHEMOTAXIS PROTEIN MCPB"/>
    <property type="match status" value="1"/>
</dbReference>
<evidence type="ECO:0000259" key="10">
    <source>
        <dbReference type="PROSITE" id="PS50111"/>
    </source>
</evidence>
<sequence length="545" mass="59751">MKLKRFRDWSLFGKSISISIATLVVISMVILLYFIPLTEKNMIDEKLASLRSLTDVTYALITEYDVRANKGEFTQEEAQNRVKAHIRNIRYMEKEYFWINDMQPKMIMHPIKPELDGKDLSENKDPNGKRLFIEFVNVTKKDGAGYVNYMWSKPGSSKPVPKLSYVRLFKPWGWIIGTGVYIDDIDTQMTRLKVKIFIVTLVCFAFIIGFSLFVSHLNTRPIIRGMDTMKQVASGNLDIEIEVDSTDEIGRMLLAIREMVERLREMITTIKTSADGIATSSEELSANSKQMSAGISEQATRATQIATASTQMSQTAADIAQNTSFISESVATTAKVAAEGASIVHQSVDMVRAIAGTVQESSRFVTSLGDRSMKIGDIIGVINDIADQTNLLALNAAIEAARAGEQGRGFAVVADEVRKLAERTSKATAEISGMIGSIQDEVTATVNSMNDVTQKVETGVSHVTKAGDSLKGIVQNVDNLQGLVQNIATATEEMSSVSDTIQKDIEAVANISNETSAGSDQIAQSAADLAQLSVDLQQIIDQFKV</sequence>
<evidence type="ECO:0000256" key="8">
    <source>
        <dbReference type="PROSITE-ProRule" id="PRU00284"/>
    </source>
</evidence>
<accession>A0A0F3GXW7</accession>
<dbReference type="SMART" id="SM01049">
    <property type="entry name" value="Cache_2"/>
    <property type="match status" value="1"/>
</dbReference>
<feature type="domain" description="HAMP" evidence="11">
    <location>
        <begin position="216"/>
        <end position="268"/>
    </location>
</feature>
<dbReference type="Pfam" id="PF00015">
    <property type="entry name" value="MCPsignal"/>
    <property type="match status" value="1"/>
</dbReference>
<reference evidence="12 13" key="1">
    <citation type="submission" date="2015-02" db="EMBL/GenBank/DDBJ databases">
        <title>Single-cell genomics of uncultivated deep-branching MTB reveals a conserved set of magnetosome genes.</title>
        <authorList>
            <person name="Kolinko S."/>
            <person name="Richter M."/>
            <person name="Glockner F.O."/>
            <person name="Brachmann A."/>
            <person name="Schuler D."/>
        </authorList>
    </citation>
    <scope>NUCLEOTIDE SEQUENCE [LARGE SCALE GENOMIC DNA]</scope>
    <source>
        <strain evidence="12">TM-1</strain>
    </source>
</reference>
<dbReference type="InterPro" id="IPR033480">
    <property type="entry name" value="sCache_2"/>
</dbReference>
<keyword evidence="4 9" id="KW-1133">Transmembrane helix</keyword>
<evidence type="ECO:0000256" key="4">
    <source>
        <dbReference type="ARBA" id="ARBA00022989"/>
    </source>
</evidence>
<protein>
    <submittedName>
        <fullName evidence="12">Methyl-accepting chemotaxis sensory transducer</fullName>
    </submittedName>
</protein>
<evidence type="ECO:0000313" key="12">
    <source>
        <dbReference type="EMBL" id="KJU85548.1"/>
    </source>
</evidence>
<dbReference type="AlphaFoldDB" id="A0A0F3GXW7"/>
<dbReference type="GO" id="GO:0005886">
    <property type="term" value="C:plasma membrane"/>
    <property type="evidence" value="ECO:0007669"/>
    <property type="project" value="UniProtKB-SubCell"/>
</dbReference>
<dbReference type="PROSITE" id="PS50885">
    <property type="entry name" value="HAMP"/>
    <property type="match status" value="1"/>
</dbReference>
<evidence type="ECO:0000256" key="9">
    <source>
        <dbReference type="SAM" id="Phobius"/>
    </source>
</evidence>
<keyword evidence="5 9" id="KW-0472">Membrane</keyword>
<dbReference type="SUPFAM" id="SSF58104">
    <property type="entry name" value="Methyl-accepting chemotaxis protein (MCP) signaling domain"/>
    <property type="match status" value="1"/>
</dbReference>
<dbReference type="InterPro" id="IPR004090">
    <property type="entry name" value="Chemotax_Me-accpt_rcpt"/>
</dbReference>
<dbReference type="InterPro" id="IPR003660">
    <property type="entry name" value="HAMP_dom"/>
</dbReference>
<dbReference type="GO" id="GO:0004888">
    <property type="term" value="F:transmembrane signaling receptor activity"/>
    <property type="evidence" value="ECO:0007669"/>
    <property type="project" value="InterPro"/>
</dbReference>